<dbReference type="GO" id="GO:0005789">
    <property type="term" value="C:endoplasmic reticulum membrane"/>
    <property type="evidence" value="ECO:0007669"/>
    <property type="project" value="UniProtKB-SubCell"/>
</dbReference>
<evidence type="ECO:0000256" key="2">
    <source>
        <dbReference type="ARBA" id="ARBA00004477"/>
    </source>
</evidence>
<keyword evidence="10" id="KW-0479">Metal-binding</keyword>
<comment type="subcellular location">
    <subcellularLocation>
        <location evidence="2">Endoplasmic reticulum membrane</location>
        <topology evidence="2">Multi-pass membrane protein</topology>
    </subcellularLocation>
</comment>
<feature type="transmembrane region" description="Helical" evidence="19">
    <location>
        <begin position="56"/>
        <end position="76"/>
    </location>
</feature>
<comment type="function">
    <text evidence="17">UDP-N-acetylglucosamine--dolichyl-phosphate N-acetylglucosaminephosphotransferase that operates in the biosynthetic pathway of dolichol-linked oligosaccharides, the glycan precursors employed in protein asparagine (N)-glycosylation. The assembly of dolichol-linked oligosaccharides begins on the cytosolic side of the endoplasmic reticulum membrane and finishes in its lumen. The sequential addition of sugars to dolichol pyrophosphate produces dolichol-linked oligosaccharides containing fourteen sugars, including two GlcNAcs, nine mannoses and three glucoses. Once assembled, the oligosaccharide is transferred from the lipid to nascent proteins by oligosaccharyltransferases. Catalyzes the initial step of dolichol-linked oligosaccharide biosynthesis, transfering GlcNAc-1-P from cytosolic UDP-GlcNAc onto the carrier lipid dolichyl phosphate (P-dolichol), yielding GlcNAc-P-P-dolichol embedded in the cytoplasmic leaflet of the endoplasmic reticulum membrane.</text>
</comment>
<dbReference type="GO" id="GO:0046872">
    <property type="term" value="F:metal ion binding"/>
    <property type="evidence" value="ECO:0007669"/>
    <property type="project" value="UniProtKB-KW"/>
</dbReference>
<sequence length="293" mass="31975">MTYMLKRSLFGLDINKRGTPGGQVKVPEAMGLVAGIVYLVCIIVFQHFYYTPDSSWLVEYNAALASICFMLFLGFIDDVLDVPWRSTYFHETPSMGPSVGCCCGGGIRVCGVGGGDGHLFGAGWVYKLYMGLLAVFCTNSVNIFAGVNGLEAGQTVILASAVLVHNLSQLGGIPGVQHPLPDELEQAHLFSIYLMLPLIATTAGLLAFNWYPSAVFVGDTFTYFSGMALAVVGILGHFSETLLLFFLPQVINFIYSTPQLFKIVHCPRHRLPSLKSHVSDRAIEQWESYAGLE</sequence>
<comment type="catalytic activity">
    <reaction evidence="18">
        <text>a di-trans,poly-cis-dolichyl phosphate + UDP-N-acetyl-alpha-D-glucosamine = an N-acetyl-alpha-D-glucosaminyl-diphospho-di-trans,poly-cis-dolichol + UMP</text>
        <dbReference type="Rhea" id="RHEA:13289"/>
        <dbReference type="Rhea" id="RHEA-COMP:19498"/>
        <dbReference type="Rhea" id="RHEA-COMP:19507"/>
        <dbReference type="ChEBI" id="CHEBI:57683"/>
        <dbReference type="ChEBI" id="CHEBI:57705"/>
        <dbReference type="ChEBI" id="CHEBI:57865"/>
        <dbReference type="ChEBI" id="CHEBI:58427"/>
        <dbReference type="EC" id="2.7.8.15"/>
    </reaction>
    <physiologicalReaction direction="left-to-right" evidence="18">
        <dbReference type="Rhea" id="RHEA:13290"/>
    </physiologicalReaction>
</comment>
<dbReference type="InterPro" id="IPR000715">
    <property type="entry name" value="Glycosyl_transferase_4"/>
</dbReference>
<evidence type="ECO:0000256" key="16">
    <source>
        <dbReference type="ARBA" id="ARBA00033238"/>
    </source>
</evidence>
<dbReference type="PANTHER" id="PTHR10571:SF0">
    <property type="entry name" value="UDP-N-ACETYLGLUCOSAMINE--DOLICHYL-PHOSPHATE N-ACETYLGLUCOSAMINEPHOSPHOTRANSFERASE"/>
    <property type="match status" value="1"/>
</dbReference>
<dbReference type="Gramene" id="GBG64939">
    <property type="protein sequence ID" value="GBG64939"/>
    <property type="gene ID" value="CBR_g48687"/>
</dbReference>
<organism evidence="20 21">
    <name type="scientific">Chara braunii</name>
    <name type="common">Braun's stonewort</name>
    <dbReference type="NCBI Taxonomy" id="69332"/>
    <lineage>
        <taxon>Eukaryota</taxon>
        <taxon>Viridiplantae</taxon>
        <taxon>Streptophyta</taxon>
        <taxon>Charophyceae</taxon>
        <taxon>Charales</taxon>
        <taxon>Characeae</taxon>
        <taxon>Chara</taxon>
    </lineage>
</organism>
<keyword evidence="21" id="KW-1185">Reference proteome</keyword>
<accession>A0A388K4J9</accession>
<keyword evidence="8" id="KW-0808">Transferase</keyword>
<feature type="transmembrane region" description="Helical" evidence="19">
    <location>
        <begin position="29"/>
        <end position="50"/>
    </location>
</feature>
<dbReference type="GO" id="GO:0006488">
    <property type="term" value="P:dolichol-linked oligosaccharide biosynthetic process"/>
    <property type="evidence" value="ECO:0007669"/>
    <property type="project" value="InterPro"/>
</dbReference>
<gene>
    <name evidence="20" type="ORF">CBR_g48687</name>
</gene>
<dbReference type="PANTHER" id="PTHR10571">
    <property type="entry name" value="UDP-N-ACETYLGLUCOSAMINE--DOLICHYL-PHOSPHATE N-ACETYLGLUCOSAMINEPHOSPHOTRANSFERASE"/>
    <property type="match status" value="1"/>
</dbReference>
<dbReference type="STRING" id="69332.A0A388K4J9"/>
<comment type="cofactor">
    <cofactor evidence="1">
        <name>Mg(2+)</name>
        <dbReference type="ChEBI" id="CHEBI:18420"/>
    </cofactor>
</comment>
<dbReference type="Pfam" id="PF00953">
    <property type="entry name" value="Glycos_transf_4"/>
    <property type="match status" value="1"/>
</dbReference>
<evidence type="ECO:0000256" key="12">
    <source>
        <dbReference type="ARBA" id="ARBA00022842"/>
    </source>
</evidence>
<evidence type="ECO:0000256" key="10">
    <source>
        <dbReference type="ARBA" id="ARBA00022723"/>
    </source>
</evidence>
<keyword evidence="7" id="KW-0328">Glycosyltransferase</keyword>
<evidence type="ECO:0000256" key="4">
    <source>
        <dbReference type="ARBA" id="ARBA00009317"/>
    </source>
</evidence>
<evidence type="ECO:0000256" key="8">
    <source>
        <dbReference type="ARBA" id="ARBA00022679"/>
    </source>
</evidence>
<feature type="transmembrane region" description="Helical" evidence="19">
    <location>
        <begin position="223"/>
        <end position="247"/>
    </location>
</feature>
<dbReference type="InterPro" id="IPR033895">
    <property type="entry name" value="GPT"/>
</dbReference>
<feature type="transmembrane region" description="Helical" evidence="19">
    <location>
        <begin position="190"/>
        <end position="211"/>
    </location>
</feature>
<keyword evidence="11" id="KW-0256">Endoplasmic reticulum</keyword>
<dbReference type="OMA" id="GECEYPE"/>
<comment type="pathway">
    <text evidence="3">Protein modification; protein glycosylation.</text>
</comment>
<dbReference type="GO" id="GO:0003975">
    <property type="term" value="F:UDP-N-acetylglucosamine-dolichyl-phosphate N-acetylglucosaminephosphotransferase activity"/>
    <property type="evidence" value="ECO:0007669"/>
    <property type="project" value="UniProtKB-EC"/>
</dbReference>
<keyword evidence="12" id="KW-0460">Magnesium</keyword>
<evidence type="ECO:0000256" key="19">
    <source>
        <dbReference type="SAM" id="Phobius"/>
    </source>
</evidence>
<comment type="similarity">
    <text evidence="4">Belongs to the glycosyltransferase 4 family.</text>
</comment>
<dbReference type="CDD" id="cd06855">
    <property type="entry name" value="GT_GPT_euk"/>
    <property type="match status" value="1"/>
</dbReference>
<dbReference type="Proteomes" id="UP000265515">
    <property type="component" value="Unassembled WGS sequence"/>
</dbReference>
<evidence type="ECO:0000256" key="17">
    <source>
        <dbReference type="ARBA" id="ARBA00044717"/>
    </source>
</evidence>
<comment type="caution">
    <text evidence="20">The sequence shown here is derived from an EMBL/GenBank/DDBJ whole genome shotgun (WGS) entry which is preliminary data.</text>
</comment>
<dbReference type="OrthoDB" id="10262326at2759"/>
<keyword evidence="14 19" id="KW-0472">Membrane</keyword>
<evidence type="ECO:0000256" key="18">
    <source>
        <dbReference type="ARBA" id="ARBA00045078"/>
    </source>
</evidence>
<dbReference type="AlphaFoldDB" id="A0A388K4J9"/>
<dbReference type="EMBL" id="BFEA01000056">
    <property type="protein sequence ID" value="GBG64939.1"/>
    <property type="molecule type" value="Genomic_DNA"/>
</dbReference>
<evidence type="ECO:0000313" key="21">
    <source>
        <dbReference type="Proteomes" id="UP000265515"/>
    </source>
</evidence>
<evidence type="ECO:0000256" key="1">
    <source>
        <dbReference type="ARBA" id="ARBA00001946"/>
    </source>
</evidence>
<dbReference type="GO" id="GO:0016757">
    <property type="term" value="F:glycosyltransferase activity"/>
    <property type="evidence" value="ECO:0007669"/>
    <property type="project" value="UniProtKB-KW"/>
</dbReference>
<keyword evidence="13 19" id="KW-1133">Transmembrane helix</keyword>
<name>A0A388K4J9_CHABU</name>
<evidence type="ECO:0000256" key="11">
    <source>
        <dbReference type="ARBA" id="ARBA00022824"/>
    </source>
</evidence>
<proteinExistence type="inferred from homology"/>
<dbReference type="UniPathway" id="UPA00378"/>
<evidence type="ECO:0000256" key="9">
    <source>
        <dbReference type="ARBA" id="ARBA00022692"/>
    </source>
</evidence>
<evidence type="ECO:0000256" key="7">
    <source>
        <dbReference type="ARBA" id="ARBA00022676"/>
    </source>
</evidence>
<evidence type="ECO:0000256" key="6">
    <source>
        <dbReference type="ARBA" id="ARBA00017659"/>
    </source>
</evidence>
<evidence type="ECO:0000256" key="14">
    <source>
        <dbReference type="ARBA" id="ARBA00023136"/>
    </source>
</evidence>
<reference evidence="20 21" key="1">
    <citation type="journal article" date="2018" name="Cell">
        <title>The Chara Genome: Secondary Complexity and Implications for Plant Terrestrialization.</title>
        <authorList>
            <person name="Nishiyama T."/>
            <person name="Sakayama H."/>
            <person name="Vries J.D."/>
            <person name="Buschmann H."/>
            <person name="Saint-Marcoux D."/>
            <person name="Ullrich K.K."/>
            <person name="Haas F.B."/>
            <person name="Vanderstraeten L."/>
            <person name="Becker D."/>
            <person name="Lang D."/>
            <person name="Vosolsobe S."/>
            <person name="Rombauts S."/>
            <person name="Wilhelmsson P.K.I."/>
            <person name="Janitza P."/>
            <person name="Kern R."/>
            <person name="Heyl A."/>
            <person name="Rumpler F."/>
            <person name="Villalobos L.I.A.C."/>
            <person name="Clay J.M."/>
            <person name="Skokan R."/>
            <person name="Toyoda A."/>
            <person name="Suzuki Y."/>
            <person name="Kagoshima H."/>
            <person name="Schijlen E."/>
            <person name="Tajeshwar N."/>
            <person name="Catarino B."/>
            <person name="Hetherington A.J."/>
            <person name="Saltykova A."/>
            <person name="Bonnot C."/>
            <person name="Breuninger H."/>
            <person name="Symeonidi A."/>
            <person name="Radhakrishnan G.V."/>
            <person name="Van Nieuwerburgh F."/>
            <person name="Deforce D."/>
            <person name="Chang C."/>
            <person name="Karol K.G."/>
            <person name="Hedrich R."/>
            <person name="Ulvskov P."/>
            <person name="Glockner G."/>
            <person name="Delwiche C.F."/>
            <person name="Petrasek J."/>
            <person name="Van de Peer Y."/>
            <person name="Friml J."/>
            <person name="Beilby M."/>
            <person name="Dolan L."/>
            <person name="Kohara Y."/>
            <person name="Sugano S."/>
            <person name="Fujiyama A."/>
            <person name="Delaux P.-M."/>
            <person name="Quint M."/>
            <person name="TheiBen G."/>
            <person name="Hagemann M."/>
            <person name="Harholt J."/>
            <person name="Dunand C."/>
            <person name="Zachgo S."/>
            <person name="Langdale J."/>
            <person name="Maumus F."/>
            <person name="Straeten D.V.D."/>
            <person name="Gould S.B."/>
            <person name="Rensing S.A."/>
        </authorList>
    </citation>
    <scope>NUCLEOTIDE SEQUENCE [LARGE SCALE GENOMIC DNA]</scope>
    <source>
        <strain evidence="20 21">S276</strain>
    </source>
</reference>
<evidence type="ECO:0000256" key="3">
    <source>
        <dbReference type="ARBA" id="ARBA00004922"/>
    </source>
</evidence>
<dbReference type="EC" id="2.7.8.15" evidence="5"/>
<keyword evidence="9 19" id="KW-0812">Transmembrane</keyword>
<protein>
    <recommendedName>
        <fullName evidence="6">UDP-N-acetylglucosamine--dolichyl-phosphate N-acetylglucosaminephosphotransferase</fullName>
        <ecNumber evidence="5">2.7.8.15</ecNumber>
    </recommendedName>
    <alternativeName>
        <fullName evidence="15">GlcNAc-1-P transferase</fullName>
    </alternativeName>
    <alternativeName>
        <fullName evidence="16">N-acetylglucosamine-1-phosphate transferase</fullName>
    </alternativeName>
</protein>
<evidence type="ECO:0000256" key="5">
    <source>
        <dbReference type="ARBA" id="ARBA00013225"/>
    </source>
</evidence>
<evidence type="ECO:0000256" key="13">
    <source>
        <dbReference type="ARBA" id="ARBA00022989"/>
    </source>
</evidence>
<evidence type="ECO:0000256" key="15">
    <source>
        <dbReference type="ARBA" id="ARBA00029567"/>
    </source>
</evidence>
<evidence type="ECO:0000313" key="20">
    <source>
        <dbReference type="EMBL" id="GBG64939.1"/>
    </source>
</evidence>